<dbReference type="AlphaFoldDB" id="E0UCB9"/>
<protein>
    <submittedName>
        <fullName evidence="1">Uncharacterized protein</fullName>
    </submittedName>
</protein>
<sequence>MKLSKAQRDFLIRAGAFTRGAKNGKVYFYGGKGTLTHRTAKILEQNNILFESDFQTYQLTNNGKELAEKLYQEYLQEKNGSN</sequence>
<dbReference type="EMBL" id="CP002198">
    <property type="protein sequence ID" value="ADN12876.1"/>
    <property type="molecule type" value="Genomic_DNA"/>
</dbReference>
<accession>E0UCB9</accession>
<keyword evidence="2" id="KW-1185">Reference proteome</keyword>
<name>E0UCB9_GLOV7</name>
<gene>
    <name evidence="1" type="ordered locus">Cyan7822_0856</name>
</gene>
<dbReference type="RefSeq" id="WP_013320986.1">
    <property type="nucleotide sequence ID" value="NC_014501.1"/>
</dbReference>
<organism evidence="1 2">
    <name type="scientific">Gloeothece verrucosa (strain PCC 7822)</name>
    <name type="common">Cyanothece sp. (strain PCC 7822)</name>
    <dbReference type="NCBI Taxonomy" id="497965"/>
    <lineage>
        <taxon>Bacteria</taxon>
        <taxon>Bacillati</taxon>
        <taxon>Cyanobacteriota</taxon>
        <taxon>Cyanophyceae</taxon>
        <taxon>Oscillatoriophycideae</taxon>
        <taxon>Chroococcales</taxon>
        <taxon>Aphanothecaceae</taxon>
        <taxon>Gloeothece</taxon>
        <taxon>Gloeothece verrucosa</taxon>
    </lineage>
</organism>
<evidence type="ECO:0000313" key="2">
    <source>
        <dbReference type="Proteomes" id="UP000008206"/>
    </source>
</evidence>
<evidence type="ECO:0000313" key="1">
    <source>
        <dbReference type="EMBL" id="ADN12876.1"/>
    </source>
</evidence>
<dbReference type="HOGENOM" id="CLU_2552582_0_0_3"/>
<reference evidence="2" key="1">
    <citation type="journal article" date="2011" name="MBio">
        <title>Novel metabolic attributes of the genus Cyanothece, comprising a group of unicellular nitrogen-fixing Cyanobacteria.</title>
        <authorList>
            <person name="Bandyopadhyay A."/>
            <person name="Elvitigala T."/>
            <person name="Welsh E."/>
            <person name="Stockel J."/>
            <person name="Liberton M."/>
            <person name="Min H."/>
            <person name="Sherman L.A."/>
            <person name="Pakrasi H.B."/>
        </authorList>
    </citation>
    <scope>NUCLEOTIDE SEQUENCE [LARGE SCALE GENOMIC DNA]</scope>
    <source>
        <strain evidence="2">PCC 7822</strain>
    </source>
</reference>
<dbReference type="Proteomes" id="UP000008206">
    <property type="component" value="Chromosome"/>
</dbReference>
<dbReference type="KEGG" id="cyj:Cyan7822_0856"/>
<dbReference type="STRING" id="497965.Cyan7822_0856"/>
<proteinExistence type="predicted"/>